<accession>A0A6F8T2S9</accession>
<dbReference type="KEGG" id="lant:TUM19329_13360"/>
<evidence type="ECO:0000259" key="1">
    <source>
        <dbReference type="PROSITE" id="PS51186"/>
    </source>
</evidence>
<organism evidence="2 3">
    <name type="scientific">Legionella antarctica</name>
    <dbReference type="NCBI Taxonomy" id="2708020"/>
    <lineage>
        <taxon>Bacteria</taxon>
        <taxon>Pseudomonadati</taxon>
        <taxon>Pseudomonadota</taxon>
        <taxon>Gammaproteobacteria</taxon>
        <taxon>Legionellales</taxon>
        <taxon>Legionellaceae</taxon>
        <taxon>Legionella</taxon>
    </lineage>
</organism>
<dbReference type="InterPro" id="IPR027365">
    <property type="entry name" value="GNAT_acetyltra_YdfB-like"/>
</dbReference>
<dbReference type="SUPFAM" id="SSF55729">
    <property type="entry name" value="Acyl-CoA N-acyltransferases (Nat)"/>
    <property type="match status" value="1"/>
</dbReference>
<sequence>MVYVDDADSPSQIYVEHSFGFAQLFGDSHELFEKNLSYYLLVNMCFHADKIRLYAPSPPKWLNLSQDESWRSYRQRFAIDTNHFTREQSPSLHQEKIKVEQVNEMNIGLISEAFGVVRHFWRNAEDFIVRSNAVVIFYEGKPASICYSAAQASNRVEIDVLTLPEYRNLGLGKQAVNHFVLRCFDLSLIPLWDCFTNNSGSMMLCKSIGFYPITDPYPFFTINKKL</sequence>
<dbReference type="CDD" id="cd04301">
    <property type="entry name" value="NAT_SF"/>
    <property type="match status" value="1"/>
</dbReference>
<dbReference type="InterPro" id="IPR016181">
    <property type="entry name" value="Acyl_CoA_acyltransferase"/>
</dbReference>
<dbReference type="Gene3D" id="3.40.630.30">
    <property type="match status" value="1"/>
</dbReference>
<dbReference type="Pfam" id="PF12746">
    <property type="entry name" value="GNAT_acetyltran"/>
    <property type="match status" value="1"/>
</dbReference>
<dbReference type="PROSITE" id="PS51186">
    <property type="entry name" value="GNAT"/>
    <property type="match status" value="1"/>
</dbReference>
<evidence type="ECO:0000313" key="3">
    <source>
        <dbReference type="Proteomes" id="UP000502894"/>
    </source>
</evidence>
<protein>
    <recommendedName>
        <fullName evidence="1">N-acetyltransferase domain-containing protein</fullName>
    </recommendedName>
</protein>
<keyword evidence="3" id="KW-1185">Reference proteome</keyword>
<dbReference type="InterPro" id="IPR000182">
    <property type="entry name" value="GNAT_dom"/>
</dbReference>
<dbReference type="Proteomes" id="UP000502894">
    <property type="component" value="Chromosome"/>
</dbReference>
<reference evidence="2" key="1">
    <citation type="journal article" date="2020" name="Microbiol. Resour. Announc.">
        <title>Complete Genome Sequence of Novel Psychrotolerant Legionella Strain TUM19329, Isolated from Antarctic Lake Sediment.</title>
        <authorList>
            <person name="Shimada S."/>
            <person name="Nakai R."/>
            <person name="Aoki K."/>
            <person name="Shimoeda N."/>
            <person name="Ohno G."/>
            <person name="Miyazaki Y."/>
            <person name="Kudoh S."/>
            <person name="Imura S."/>
            <person name="Watanabe K."/>
            <person name="Ishii Y."/>
            <person name="Tateda K."/>
        </authorList>
    </citation>
    <scope>NUCLEOTIDE SEQUENCE [LARGE SCALE GENOMIC DNA]</scope>
    <source>
        <strain evidence="2">TUM19329</strain>
    </source>
</reference>
<name>A0A6F8T2S9_9GAMM</name>
<gene>
    <name evidence="2" type="ORF">TUM19329_13360</name>
</gene>
<dbReference type="GO" id="GO:0016747">
    <property type="term" value="F:acyltransferase activity, transferring groups other than amino-acyl groups"/>
    <property type="evidence" value="ECO:0007669"/>
    <property type="project" value="InterPro"/>
</dbReference>
<proteinExistence type="predicted"/>
<feature type="domain" description="N-acetyltransferase" evidence="1">
    <location>
        <begin position="97"/>
        <end position="226"/>
    </location>
</feature>
<dbReference type="AlphaFoldDB" id="A0A6F8T2S9"/>
<dbReference type="EMBL" id="AP022839">
    <property type="protein sequence ID" value="BCA94975.1"/>
    <property type="molecule type" value="Genomic_DNA"/>
</dbReference>
<evidence type="ECO:0000313" key="2">
    <source>
        <dbReference type="EMBL" id="BCA94975.1"/>
    </source>
</evidence>